<dbReference type="EMBL" id="CAXKWB010073113">
    <property type="protein sequence ID" value="CAL4196750.1"/>
    <property type="molecule type" value="Genomic_DNA"/>
</dbReference>
<evidence type="ECO:0000313" key="2">
    <source>
        <dbReference type="Proteomes" id="UP001497623"/>
    </source>
</evidence>
<proteinExistence type="predicted"/>
<gene>
    <name evidence="1" type="ORF">MNOR_LOCUS37203</name>
</gene>
<feature type="non-terminal residue" evidence="1">
    <location>
        <position position="1"/>
    </location>
</feature>
<dbReference type="AlphaFoldDB" id="A0AAV2SII8"/>
<feature type="non-terminal residue" evidence="1">
    <location>
        <position position="113"/>
    </location>
</feature>
<name>A0AAV2SII8_MEGNR</name>
<evidence type="ECO:0000313" key="1">
    <source>
        <dbReference type="EMBL" id="CAL4196750.1"/>
    </source>
</evidence>
<protein>
    <recommendedName>
        <fullName evidence="3">Hydrophobin</fullName>
    </recommendedName>
</protein>
<evidence type="ECO:0008006" key="3">
    <source>
        <dbReference type="Google" id="ProtNLM"/>
    </source>
</evidence>
<comment type="caution">
    <text evidence="1">The sequence shown here is derived from an EMBL/GenBank/DDBJ whole genome shotgun (WGS) entry which is preliminary data.</text>
</comment>
<keyword evidence="2" id="KW-1185">Reference proteome</keyword>
<accession>A0AAV2SII8</accession>
<organism evidence="1 2">
    <name type="scientific">Meganyctiphanes norvegica</name>
    <name type="common">Northern krill</name>
    <name type="synonym">Thysanopoda norvegica</name>
    <dbReference type="NCBI Taxonomy" id="48144"/>
    <lineage>
        <taxon>Eukaryota</taxon>
        <taxon>Metazoa</taxon>
        <taxon>Ecdysozoa</taxon>
        <taxon>Arthropoda</taxon>
        <taxon>Crustacea</taxon>
        <taxon>Multicrustacea</taxon>
        <taxon>Malacostraca</taxon>
        <taxon>Eumalacostraca</taxon>
        <taxon>Eucarida</taxon>
        <taxon>Euphausiacea</taxon>
        <taxon>Euphausiidae</taxon>
        <taxon>Meganyctiphanes</taxon>
    </lineage>
</organism>
<reference evidence="1 2" key="1">
    <citation type="submission" date="2024-05" db="EMBL/GenBank/DDBJ databases">
        <authorList>
            <person name="Wallberg A."/>
        </authorList>
    </citation>
    <scope>NUCLEOTIDE SEQUENCE [LARGE SCALE GENOMIC DNA]</scope>
</reference>
<sequence>VSLNKAESTSAITYPQEAKLHLRGNITSPDSVNIVKKLTCSELGGECLPPGGSCCGSVYNDNSGYGRGCPPTYVCCVGRDAKLEWMYSLIDLLTGGCTTIPDTSPPPPNKTTV</sequence>
<dbReference type="Proteomes" id="UP001497623">
    <property type="component" value="Unassembled WGS sequence"/>
</dbReference>